<feature type="transmembrane region" description="Helical" evidence="6">
    <location>
        <begin position="84"/>
        <end position="105"/>
    </location>
</feature>
<feature type="transmembrane region" description="Helical" evidence="6">
    <location>
        <begin position="361"/>
        <end position="379"/>
    </location>
</feature>
<dbReference type="AlphaFoldDB" id="A0A5C0SDJ1"/>
<accession>A0A5C0SDJ1</accession>
<keyword evidence="8" id="KW-1185">Reference proteome</keyword>
<feature type="transmembrane region" description="Helical" evidence="6">
    <location>
        <begin position="418"/>
        <end position="437"/>
    </location>
</feature>
<dbReference type="InterPro" id="IPR024923">
    <property type="entry name" value="PG_synth_SpoVB"/>
</dbReference>
<feature type="transmembrane region" description="Helical" evidence="6">
    <location>
        <begin position="182"/>
        <end position="206"/>
    </location>
</feature>
<feature type="transmembrane region" description="Helical" evidence="6">
    <location>
        <begin position="7"/>
        <end position="30"/>
    </location>
</feature>
<dbReference type="KEGG" id="crs:FQB35_05725"/>
<feature type="transmembrane region" description="Helical" evidence="6">
    <location>
        <begin position="42"/>
        <end position="64"/>
    </location>
</feature>
<evidence type="ECO:0000313" key="8">
    <source>
        <dbReference type="Proteomes" id="UP000324646"/>
    </source>
</evidence>
<protein>
    <submittedName>
        <fullName evidence="7">Stage V sporulation protein B</fullName>
    </submittedName>
</protein>
<feature type="transmembrane region" description="Helical" evidence="6">
    <location>
        <begin position="227"/>
        <end position="249"/>
    </location>
</feature>
<organism evidence="7 8">
    <name type="scientific">Crassaminicella thermophila</name>
    <dbReference type="NCBI Taxonomy" id="2599308"/>
    <lineage>
        <taxon>Bacteria</taxon>
        <taxon>Bacillati</taxon>
        <taxon>Bacillota</taxon>
        <taxon>Clostridia</taxon>
        <taxon>Eubacteriales</taxon>
        <taxon>Clostridiaceae</taxon>
        <taxon>Crassaminicella</taxon>
    </lineage>
</organism>
<dbReference type="PANTHER" id="PTHR30250:SF21">
    <property type="entry name" value="LIPID II FLIPPASE MURJ"/>
    <property type="match status" value="1"/>
</dbReference>
<dbReference type="InterPro" id="IPR050833">
    <property type="entry name" value="Poly_Biosynth_Transport"/>
</dbReference>
<comment type="subcellular location">
    <subcellularLocation>
        <location evidence="1">Cell membrane</location>
        <topology evidence="1">Multi-pass membrane protein</topology>
    </subcellularLocation>
</comment>
<dbReference type="PIRSF" id="PIRSF038958">
    <property type="entry name" value="PG_synth_SpoVB"/>
    <property type="match status" value="1"/>
</dbReference>
<evidence type="ECO:0000256" key="1">
    <source>
        <dbReference type="ARBA" id="ARBA00004651"/>
    </source>
</evidence>
<evidence type="ECO:0000256" key="4">
    <source>
        <dbReference type="ARBA" id="ARBA00022989"/>
    </source>
</evidence>
<keyword evidence="4 6" id="KW-1133">Transmembrane helix</keyword>
<dbReference type="Pfam" id="PF01943">
    <property type="entry name" value="Polysacc_synt"/>
    <property type="match status" value="1"/>
</dbReference>
<evidence type="ECO:0000256" key="2">
    <source>
        <dbReference type="ARBA" id="ARBA00022475"/>
    </source>
</evidence>
<feature type="transmembrane region" description="Helical" evidence="6">
    <location>
        <begin position="158"/>
        <end position="176"/>
    </location>
</feature>
<reference evidence="7 8" key="1">
    <citation type="submission" date="2019-07" db="EMBL/GenBank/DDBJ databases">
        <title>Complete genome of Crassaminicella thermophila SY095.</title>
        <authorList>
            <person name="Li X."/>
        </authorList>
    </citation>
    <scope>NUCLEOTIDE SEQUENCE [LARGE SCALE GENOMIC DNA]</scope>
    <source>
        <strain evidence="7 8">SY095</strain>
    </source>
</reference>
<evidence type="ECO:0000256" key="3">
    <source>
        <dbReference type="ARBA" id="ARBA00022692"/>
    </source>
</evidence>
<feature type="transmembrane region" description="Helical" evidence="6">
    <location>
        <begin position="449"/>
        <end position="468"/>
    </location>
</feature>
<name>A0A5C0SDJ1_CRATE</name>
<dbReference type="InterPro" id="IPR002797">
    <property type="entry name" value="Polysacc_synth"/>
</dbReference>
<feature type="transmembrane region" description="Helical" evidence="6">
    <location>
        <begin position="474"/>
        <end position="499"/>
    </location>
</feature>
<dbReference type="EMBL" id="CP042243">
    <property type="protein sequence ID" value="QEK11907.1"/>
    <property type="molecule type" value="Genomic_DNA"/>
</dbReference>
<keyword evidence="2" id="KW-1003">Cell membrane</keyword>
<feature type="transmembrane region" description="Helical" evidence="6">
    <location>
        <begin position="386"/>
        <end position="406"/>
    </location>
</feature>
<feature type="transmembrane region" description="Helical" evidence="6">
    <location>
        <begin position="322"/>
        <end position="341"/>
    </location>
</feature>
<keyword evidence="3 6" id="KW-0812">Transmembrane</keyword>
<dbReference type="OrthoDB" id="9775950at2"/>
<dbReference type="Proteomes" id="UP000324646">
    <property type="component" value="Chromosome"/>
</dbReference>
<dbReference type="RefSeq" id="WP_148809062.1">
    <property type="nucleotide sequence ID" value="NZ_CP042243.1"/>
</dbReference>
<keyword evidence="5 6" id="KW-0472">Membrane</keyword>
<dbReference type="PANTHER" id="PTHR30250">
    <property type="entry name" value="PST FAMILY PREDICTED COLANIC ACID TRANSPORTER"/>
    <property type="match status" value="1"/>
</dbReference>
<dbReference type="GO" id="GO:0005886">
    <property type="term" value="C:plasma membrane"/>
    <property type="evidence" value="ECO:0007669"/>
    <property type="project" value="UniProtKB-SubCell"/>
</dbReference>
<dbReference type="NCBIfam" id="TIGR02900">
    <property type="entry name" value="spore_V_B"/>
    <property type="match status" value="1"/>
</dbReference>
<sequence length="514" mass="57351">MKKNSFLYGTLILIIVNFIVRFLGFAYKLILSRMIGAEGIGLFHLVFPILMILITFTTAGIPVAVSKLVAYHLSLNNKRGCNKILGLSLCLGLLISTILSLFLLYNAKYISHNIIKNKDTYNSLIALIPCIPLITLSSIFRGYYYGIKDVGPPGMSQVLEQIFRIVFVIGSLYIVSPIDTSFAAMIAVIGISVGELTGFLWLIFKFKIREALRLRRNYRILKNASKAILGKIILISIPITITRLIAVIMQSINAVLIPQRLQIAGYTAHEAISIFGKLAGMAMPLLFLPFIVTSALVVNIIPTVSQEMALKNWKDIRLKSNLAIRITLLVAIPTTALFIFFSKPICSFIYNQPDVDRYLSLLALSTTFLCLHHTVSGILHGMGKQVITAVHHLIGMTIQILCTYFLVAKPSFGEKGYILGFIVSIFIICILNVRSLNHYIKLNIQFVDNILKPIIATIVMLLFVINIYKLCMHFNLSSIISIFCSISIGSLSYMFIIILSGSISFKTLKYIFTK</sequence>
<dbReference type="CDD" id="cd13124">
    <property type="entry name" value="MATE_SpoVB_like"/>
    <property type="match status" value="1"/>
</dbReference>
<gene>
    <name evidence="7" type="primary">spoVB</name>
    <name evidence="7" type="ORF">FQB35_05725</name>
</gene>
<evidence type="ECO:0000313" key="7">
    <source>
        <dbReference type="EMBL" id="QEK11907.1"/>
    </source>
</evidence>
<feature type="transmembrane region" description="Helical" evidence="6">
    <location>
        <begin position="281"/>
        <end position="301"/>
    </location>
</feature>
<feature type="transmembrane region" description="Helical" evidence="6">
    <location>
        <begin position="125"/>
        <end position="146"/>
    </location>
</feature>
<proteinExistence type="predicted"/>
<evidence type="ECO:0000256" key="5">
    <source>
        <dbReference type="ARBA" id="ARBA00023136"/>
    </source>
</evidence>
<evidence type="ECO:0000256" key="6">
    <source>
        <dbReference type="SAM" id="Phobius"/>
    </source>
</evidence>
<dbReference type="InterPro" id="IPR014249">
    <property type="entry name" value="Spore_V_B"/>
</dbReference>